<sequence>MHFSNFSNLLSVLFMLLIVIACARGQKKFFTCRAYGYCAFEDQLTIPINYAFGPAFAPQPTNNLLTCDESKLPVGTPKATCCDNSVGDVDNRAADDPLIVYYNDYKKHGCHEVPITK</sequence>
<proteinExistence type="predicted"/>
<evidence type="ECO:0000313" key="3">
    <source>
        <dbReference type="Proteomes" id="UP000325313"/>
    </source>
</evidence>
<comment type="caution">
    <text evidence="2">The sequence shown here is derived from an EMBL/GenBank/DDBJ whole genome shotgun (WGS) entry which is preliminary data.</text>
</comment>
<accession>A0A5B0LT18</accession>
<protein>
    <submittedName>
        <fullName evidence="2">Uncharacterized protein</fullName>
    </submittedName>
</protein>
<name>A0A5B0LT18_PUCGR</name>
<dbReference type="AlphaFoldDB" id="A0A5B0LT18"/>
<feature type="chain" id="PRO_5022963120" evidence="1">
    <location>
        <begin position="26"/>
        <end position="117"/>
    </location>
</feature>
<evidence type="ECO:0000313" key="2">
    <source>
        <dbReference type="EMBL" id="KAA1067010.1"/>
    </source>
</evidence>
<dbReference type="EMBL" id="VDEP01000508">
    <property type="protein sequence ID" value="KAA1067010.1"/>
    <property type="molecule type" value="Genomic_DNA"/>
</dbReference>
<evidence type="ECO:0000256" key="1">
    <source>
        <dbReference type="SAM" id="SignalP"/>
    </source>
</evidence>
<organism evidence="2 3">
    <name type="scientific">Puccinia graminis f. sp. tritici</name>
    <dbReference type="NCBI Taxonomy" id="56615"/>
    <lineage>
        <taxon>Eukaryota</taxon>
        <taxon>Fungi</taxon>
        <taxon>Dikarya</taxon>
        <taxon>Basidiomycota</taxon>
        <taxon>Pucciniomycotina</taxon>
        <taxon>Pucciniomycetes</taxon>
        <taxon>Pucciniales</taxon>
        <taxon>Pucciniaceae</taxon>
        <taxon>Puccinia</taxon>
    </lineage>
</organism>
<keyword evidence="1" id="KW-0732">Signal</keyword>
<gene>
    <name evidence="2" type="ORF">PGTUg99_025241</name>
</gene>
<dbReference type="Proteomes" id="UP000325313">
    <property type="component" value="Unassembled WGS sequence"/>
</dbReference>
<reference evidence="2 3" key="1">
    <citation type="submission" date="2019-05" db="EMBL/GenBank/DDBJ databases">
        <title>Emergence of the Ug99 lineage of the wheat stem rust pathogen through somatic hybridization.</title>
        <authorList>
            <person name="Li F."/>
            <person name="Upadhyaya N.M."/>
            <person name="Sperschneider J."/>
            <person name="Matny O."/>
            <person name="Nguyen-Phuc H."/>
            <person name="Mago R."/>
            <person name="Raley C."/>
            <person name="Miller M.E."/>
            <person name="Silverstein K.A.T."/>
            <person name="Henningsen E."/>
            <person name="Hirsch C.D."/>
            <person name="Visser B."/>
            <person name="Pretorius Z.A."/>
            <person name="Steffenson B.J."/>
            <person name="Schwessinger B."/>
            <person name="Dodds P.N."/>
            <person name="Figueroa M."/>
        </authorList>
    </citation>
    <scope>NUCLEOTIDE SEQUENCE [LARGE SCALE GENOMIC DNA]</scope>
    <source>
        <strain evidence="2 3">Ug99</strain>
    </source>
</reference>
<feature type="signal peptide" evidence="1">
    <location>
        <begin position="1"/>
        <end position="25"/>
    </location>
</feature>